<sequence>MARRTLGEGKNVLRFMTGLARGMALTGGLVLVVLVILTCVSVVGRGLSTLGHSDFLQGMSQSLADLILATGTGPVNGDFEIVEAGIAFTIFSFLPICQLFGAHATVDVFTSFLSRRTNAFIITFWEIVFTGIVLLITWRLFYGLEDKFGNGETSLLLQFPIWWAYLAAFIAALVAAIVAVYCAVGRVMELTTDQRWLPRSEGAAH</sequence>
<evidence type="ECO:0000256" key="2">
    <source>
        <dbReference type="ARBA" id="ARBA00022448"/>
    </source>
</evidence>
<evidence type="ECO:0000259" key="8">
    <source>
        <dbReference type="Pfam" id="PF04290"/>
    </source>
</evidence>
<dbReference type="AlphaFoldDB" id="A0A1N6HNG2"/>
<dbReference type="GO" id="GO:0022857">
    <property type="term" value="F:transmembrane transporter activity"/>
    <property type="evidence" value="ECO:0007669"/>
    <property type="project" value="UniProtKB-UniRule"/>
</dbReference>
<feature type="transmembrane region" description="Helical" evidence="7">
    <location>
        <begin position="84"/>
        <end position="106"/>
    </location>
</feature>
<proteinExistence type="inferred from homology"/>
<keyword evidence="2 7" id="KW-0813">Transport</keyword>
<keyword evidence="5 7" id="KW-1133">Transmembrane helix</keyword>
<name>A0A1N6HNG2_9RHOB</name>
<evidence type="ECO:0000313" key="9">
    <source>
        <dbReference type="EMBL" id="SIO21283.1"/>
    </source>
</evidence>
<reference evidence="10" key="1">
    <citation type="submission" date="2016-11" db="EMBL/GenBank/DDBJ databases">
        <authorList>
            <person name="Varghese N."/>
            <person name="Submissions S."/>
        </authorList>
    </citation>
    <scope>NUCLEOTIDE SEQUENCE [LARGE SCALE GENOMIC DNA]</scope>
    <source>
        <strain evidence="10">DSM 29440</strain>
    </source>
</reference>
<keyword evidence="3" id="KW-1003">Cell membrane</keyword>
<evidence type="ECO:0000313" key="10">
    <source>
        <dbReference type="Proteomes" id="UP000184932"/>
    </source>
</evidence>
<evidence type="ECO:0000256" key="4">
    <source>
        <dbReference type="ARBA" id="ARBA00022692"/>
    </source>
</evidence>
<feature type="transmembrane region" description="Helical" evidence="7">
    <location>
        <begin position="21"/>
        <end position="43"/>
    </location>
</feature>
<feature type="transmembrane region" description="Helical" evidence="7">
    <location>
        <begin position="118"/>
        <end position="141"/>
    </location>
</feature>
<evidence type="ECO:0000256" key="3">
    <source>
        <dbReference type="ARBA" id="ARBA00022475"/>
    </source>
</evidence>
<comment type="similarity">
    <text evidence="7">Belongs to the TRAP transporter small permease family.</text>
</comment>
<evidence type="ECO:0000256" key="6">
    <source>
        <dbReference type="ARBA" id="ARBA00023136"/>
    </source>
</evidence>
<dbReference type="InterPro" id="IPR055348">
    <property type="entry name" value="DctQ"/>
</dbReference>
<evidence type="ECO:0000256" key="5">
    <source>
        <dbReference type="ARBA" id="ARBA00022989"/>
    </source>
</evidence>
<evidence type="ECO:0000256" key="1">
    <source>
        <dbReference type="ARBA" id="ARBA00004651"/>
    </source>
</evidence>
<dbReference type="Pfam" id="PF04290">
    <property type="entry name" value="DctQ"/>
    <property type="match status" value="1"/>
</dbReference>
<dbReference type="EMBL" id="FSRL01000001">
    <property type="protein sequence ID" value="SIO21283.1"/>
    <property type="molecule type" value="Genomic_DNA"/>
</dbReference>
<comment type="function">
    <text evidence="7">Part of the tripartite ATP-independent periplasmic (TRAP) transport system.</text>
</comment>
<dbReference type="Proteomes" id="UP000184932">
    <property type="component" value="Unassembled WGS sequence"/>
</dbReference>
<protein>
    <recommendedName>
        <fullName evidence="7">TRAP transporter small permease protein</fullName>
    </recommendedName>
</protein>
<evidence type="ECO:0000256" key="7">
    <source>
        <dbReference type="RuleBase" id="RU369079"/>
    </source>
</evidence>
<gene>
    <name evidence="9" type="ORF">SAMN05444002_3541</name>
</gene>
<organism evidence="9 10">
    <name type="scientific">Vannielia litorea</name>
    <dbReference type="NCBI Taxonomy" id="1217970"/>
    <lineage>
        <taxon>Bacteria</taxon>
        <taxon>Pseudomonadati</taxon>
        <taxon>Pseudomonadota</taxon>
        <taxon>Alphaproteobacteria</taxon>
        <taxon>Rhodobacterales</taxon>
        <taxon>Paracoccaceae</taxon>
        <taxon>Vannielia</taxon>
    </lineage>
</organism>
<keyword evidence="6 7" id="KW-0472">Membrane</keyword>
<keyword evidence="10" id="KW-1185">Reference proteome</keyword>
<keyword evidence="4 7" id="KW-0812">Transmembrane</keyword>
<accession>A0A1N6HNG2</accession>
<dbReference type="STRING" id="1217970.SAMN05444002_3541"/>
<comment type="subunit">
    <text evidence="7">The complex comprises the extracytoplasmic solute receptor protein and the two transmembrane proteins.</text>
</comment>
<dbReference type="GO" id="GO:0005886">
    <property type="term" value="C:plasma membrane"/>
    <property type="evidence" value="ECO:0007669"/>
    <property type="project" value="UniProtKB-SubCell"/>
</dbReference>
<feature type="domain" description="Tripartite ATP-independent periplasmic transporters DctQ component" evidence="8">
    <location>
        <begin position="73"/>
        <end position="184"/>
    </location>
</feature>
<comment type="subcellular location">
    <subcellularLocation>
        <location evidence="7">Cell inner membrane</location>
        <topology evidence="7">Multi-pass membrane protein</topology>
    </subcellularLocation>
    <subcellularLocation>
        <location evidence="1">Cell membrane</location>
        <topology evidence="1">Multi-pass membrane protein</topology>
    </subcellularLocation>
</comment>
<feature type="transmembrane region" description="Helical" evidence="7">
    <location>
        <begin position="161"/>
        <end position="184"/>
    </location>
</feature>
<keyword evidence="7" id="KW-0997">Cell inner membrane</keyword>